<name>A0A4Z2FVC7_9TELE</name>
<feature type="compositionally biased region" description="Basic and acidic residues" evidence="1">
    <location>
        <begin position="201"/>
        <end position="216"/>
    </location>
</feature>
<gene>
    <name evidence="2" type="ORF">EYF80_044678</name>
</gene>
<feature type="compositionally biased region" description="Basic and acidic residues" evidence="1">
    <location>
        <begin position="227"/>
        <end position="238"/>
    </location>
</feature>
<dbReference type="AlphaFoldDB" id="A0A4Z2FVC7"/>
<feature type="compositionally biased region" description="Low complexity" evidence="1">
    <location>
        <begin position="174"/>
        <end position="197"/>
    </location>
</feature>
<sequence length="238" mass="25436">MRGQEEGTGGGDRRRGQEEGTGGGDRRRGQEELVCVQLHGHEAPPGAELTVLRAEPPGQGRVVGHGAEDGHASRHRLQPAQTHGPPPRVLVPVSVRVRRPLDEDAQRLHGIEGQLLPLRADGEAGFTQPQHRLQQGILGAQSHACSRGFHHLEDMKTSTRSLRAARPASSTLKPATPASSSLPAPAAPPAGGEPAAEFEPETERSESRAPQRRDRWSSNSGRKRTAPGHDLHTRGGGM</sequence>
<reference evidence="2 3" key="1">
    <citation type="submission" date="2019-03" db="EMBL/GenBank/DDBJ databases">
        <title>First draft genome of Liparis tanakae, snailfish: a comprehensive survey of snailfish specific genes.</title>
        <authorList>
            <person name="Kim W."/>
            <person name="Song I."/>
            <person name="Jeong J.-H."/>
            <person name="Kim D."/>
            <person name="Kim S."/>
            <person name="Ryu S."/>
            <person name="Song J.Y."/>
            <person name="Lee S.K."/>
        </authorList>
    </citation>
    <scope>NUCLEOTIDE SEQUENCE [LARGE SCALE GENOMIC DNA]</scope>
    <source>
        <tissue evidence="2">Muscle</tissue>
    </source>
</reference>
<comment type="caution">
    <text evidence="2">The sequence shown here is derived from an EMBL/GenBank/DDBJ whole genome shotgun (WGS) entry which is preliminary data.</text>
</comment>
<accession>A0A4Z2FVC7</accession>
<feature type="compositionally biased region" description="Gly residues" evidence="1">
    <location>
        <begin position="1"/>
        <end position="10"/>
    </location>
</feature>
<feature type="compositionally biased region" description="Basic and acidic residues" evidence="1">
    <location>
        <begin position="11"/>
        <end position="31"/>
    </location>
</feature>
<proteinExistence type="predicted"/>
<feature type="region of interest" description="Disordered" evidence="1">
    <location>
        <begin position="156"/>
        <end position="238"/>
    </location>
</feature>
<evidence type="ECO:0000256" key="1">
    <source>
        <dbReference type="SAM" id="MobiDB-lite"/>
    </source>
</evidence>
<dbReference type="Proteomes" id="UP000314294">
    <property type="component" value="Unassembled WGS sequence"/>
</dbReference>
<evidence type="ECO:0000313" key="2">
    <source>
        <dbReference type="EMBL" id="TNN45139.1"/>
    </source>
</evidence>
<evidence type="ECO:0000313" key="3">
    <source>
        <dbReference type="Proteomes" id="UP000314294"/>
    </source>
</evidence>
<organism evidence="2 3">
    <name type="scientific">Liparis tanakae</name>
    <name type="common">Tanaka's snailfish</name>
    <dbReference type="NCBI Taxonomy" id="230148"/>
    <lineage>
        <taxon>Eukaryota</taxon>
        <taxon>Metazoa</taxon>
        <taxon>Chordata</taxon>
        <taxon>Craniata</taxon>
        <taxon>Vertebrata</taxon>
        <taxon>Euteleostomi</taxon>
        <taxon>Actinopterygii</taxon>
        <taxon>Neopterygii</taxon>
        <taxon>Teleostei</taxon>
        <taxon>Neoteleostei</taxon>
        <taxon>Acanthomorphata</taxon>
        <taxon>Eupercaria</taxon>
        <taxon>Perciformes</taxon>
        <taxon>Cottioidei</taxon>
        <taxon>Cottales</taxon>
        <taxon>Liparidae</taxon>
        <taxon>Liparis</taxon>
    </lineage>
</organism>
<dbReference type="EMBL" id="SRLO01000865">
    <property type="protein sequence ID" value="TNN45139.1"/>
    <property type="molecule type" value="Genomic_DNA"/>
</dbReference>
<protein>
    <submittedName>
        <fullName evidence="2">Uncharacterized protein</fullName>
    </submittedName>
</protein>
<feature type="region of interest" description="Disordered" evidence="1">
    <location>
        <begin position="1"/>
        <end position="32"/>
    </location>
</feature>
<keyword evidence="3" id="KW-1185">Reference proteome</keyword>